<dbReference type="AlphaFoldDB" id="A0A226ECH1"/>
<protein>
    <submittedName>
        <fullName evidence="2">Uncharacterized protein</fullName>
    </submittedName>
</protein>
<dbReference type="OrthoDB" id="10483123at2759"/>
<evidence type="ECO:0000313" key="2">
    <source>
        <dbReference type="EMBL" id="OXA55275.1"/>
    </source>
</evidence>
<evidence type="ECO:0000313" key="3">
    <source>
        <dbReference type="Proteomes" id="UP000198287"/>
    </source>
</evidence>
<keyword evidence="1" id="KW-0472">Membrane</keyword>
<sequence length="248" mass="28510">MNIMLEVLLKTRVKYLAIGIILLFFIFLFLSGMDHRVEEEQLGIIQYRKNVLSREAEQFRNQRSQLQKKEQGPSDFKVQFISGKELANEVDNEHKSFQVHRVKMMNMERSKITVECQDPFSAFGKVIPAGGTYEFRVTDLFAKRHYWCTGRYGSSEFMFKAYGEGAPRDNNQITLHKEGAFINGKSMNMEDSPMKYKLPPKGTIGRNALGSNVIRHPYPAEHEQDVPLPDHPEVGMVDHVEIDDPIPS</sequence>
<dbReference type="EMBL" id="LNIX01000004">
    <property type="protein sequence ID" value="OXA55275.1"/>
    <property type="molecule type" value="Genomic_DNA"/>
</dbReference>
<name>A0A226ECH1_FOLCA</name>
<keyword evidence="3" id="KW-1185">Reference proteome</keyword>
<organism evidence="2 3">
    <name type="scientific">Folsomia candida</name>
    <name type="common">Springtail</name>
    <dbReference type="NCBI Taxonomy" id="158441"/>
    <lineage>
        <taxon>Eukaryota</taxon>
        <taxon>Metazoa</taxon>
        <taxon>Ecdysozoa</taxon>
        <taxon>Arthropoda</taxon>
        <taxon>Hexapoda</taxon>
        <taxon>Collembola</taxon>
        <taxon>Entomobryomorpha</taxon>
        <taxon>Isotomoidea</taxon>
        <taxon>Isotomidae</taxon>
        <taxon>Proisotominae</taxon>
        <taxon>Folsomia</taxon>
    </lineage>
</organism>
<gene>
    <name evidence="2" type="ORF">Fcan01_09399</name>
</gene>
<dbReference type="OMA" id="FAKRHYW"/>
<evidence type="ECO:0000256" key="1">
    <source>
        <dbReference type="SAM" id="Phobius"/>
    </source>
</evidence>
<reference evidence="2 3" key="1">
    <citation type="submission" date="2015-12" db="EMBL/GenBank/DDBJ databases">
        <title>The genome of Folsomia candida.</title>
        <authorList>
            <person name="Faddeeva A."/>
            <person name="Derks M.F."/>
            <person name="Anvar Y."/>
            <person name="Smit S."/>
            <person name="Van Straalen N."/>
            <person name="Roelofs D."/>
        </authorList>
    </citation>
    <scope>NUCLEOTIDE SEQUENCE [LARGE SCALE GENOMIC DNA]</scope>
    <source>
        <strain evidence="2 3">VU population</strain>
        <tissue evidence="2">Whole body</tissue>
    </source>
</reference>
<feature type="transmembrane region" description="Helical" evidence="1">
    <location>
        <begin position="12"/>
        <end position="30"/>
    </location>
</feature>
<keyword evidence="1" id="KW-1133">Transmembrane helix</keyword>
<proteinExistence type="predicted"/>
<accession>A0A226ECH1</accession>
<keyword evidence="1" id="KW-0812">Transmembrane</keyword>
<dbReference type="Proteomes" id="UP000198287">
    <property type="component" value="Unassembled WGS sequence"/>
</dbReference>
<comment type="caution">
    <text evidence="2">The sequence shown here is derived from an EMBL/GenBank/DDBJ whole genome shotgun (WGS) entry which is preliminary data.</text>
</comment>